<proteinExistence type="predicted"/>
<evidence type="ECO:0000313" key="2">
    <source>
        <dbReference type="EMBL" id="ASP48332.1"/>
    </source>
</evidence>
<dbReference type="SUPFAM" id="SSF53474">
    <property type="entry name" value="alpha/beta-Hydrolases"/>
    <property type="match status" value="1"/>
</dbReference>
<dbReference type="KEGG" id="cber:B5D82_11495"/>
<dbReference type="EMBL" id="CP020465">
    <property type="protein sequence ID" value="ASP48332.1"/>
    <property type="molecule type" value="Genomic_DNA"/>
</dbReference>
<dbReference type="Pfam" id="PF00450">
    <property type="entry name" value="Peptidase_S10"/>
    <property type="match status" value="1"/>
</dbReference>
<feature type="signal peptide" evidence="1">
    <location>
        <begin position="1"/>
        <end position="24"/>
    </location>
</feature>
<keyword evidence="2" id="KW-0378">Hydrolase</keyword>
<keyword evidence="2" id="KW-0645">Protease</keyword>
<dbReference type="AlphaFoldDB" id="A0A222G9C2"/>
<organism evidence="2 3">
    <name type="scientific">Cognaticolwellia beringensis</name>
    <dbReference type="NCBI Taxonomy" id="1967665"/>
    <lineage>
        <taxon>Bacteria</taxon>
        <taxon>Pseudomonadati</taxon>
        <taxon>Pseudomonadota</taxon>
        <taxon>Gammaproteobacteria</taxon>
        <taxon>Alteromonadales</taxon>
        <taxon>Colwelliaceae</taxon>
        <taxon>Cognaticolwellia</taxon>
    </lineage>
</organism>
<dbReference type="InterPro" id="IPR001563">
    <property type="entry name" value="Peptidase_S10"/>
</dbReference>
<evidence type="ECO:0000256" key="1">
    <source>
        <dbReference type="SAM" id="SignalP"/>
    </source>
</evidence>
<dbReference type="GO" id="GO:0006508">
    <property type="term" value="P:proteolysis"/>
    <property type="evidence" value="ECO:0007669"/>
    <property type="project" value="InterPro"/>
</dbReference>
<keyword evidence="3" id="KW-1185">Reference proteome</keyword>
<dbReference type="GO" id="GO:0004185">
    <property type="term" value="F:serine-type carboxypeptidase activity"/>
    <property type="evidence" value="ECO:0007669"/>
    <property type="project" value="InterPro"/>
</dbReference>
<accession>A0A222G9C2</accession>
<sequence>MPFKQPFRFICIILCIIFTGAVYAADNIKEQKVLTAIPQAHQFISEHKGRFNGKSINYTATAGETYLRDKHGKETASIFTFAYTKKNNKKGEIRPVTFIWNGGPGSASTWLHMGAFGPKRVKVPSEAQFPGAAPYPILDTAESILDVSDLVFIDPVGTGFSRALGEHEGREFWGLTEDAASMAEFIRTWITENGRWNSPRFLLGESYGTTRAAAVAKILENDLSISLNGIIFISQALDYQGSSPYIRDNLISHITYLPTMAAAAVYHGKVKPKPENLANFLTEARSFATDELMPALFKGNTISDATKNHINDRLAYFTGLTPSYIDRADLRIQGFHFAKELLRDKGLSIGLLDARYTVDEVDDLKATSDYDASRVISSAFNSALMSYIRSDLGVDWNRTYLSPADDELSSQWSWRTAPKNKAWEPTYVNTAHDLSKALRINPTLKVFVASGYYDLVTPFFDAEYTLNRHGIKSEQIQYKYYHGGHMMYVNEPTRIDLLNDTRVFIQQQTK</sequence>
<dbReference type="InterPro" id="IPR029058">
    <property type="entry name" value="AB_hydrolase_fold"/>
</dbReference>
<feature type="chain" id="PRO_5011990721" evidence="1">
    <location>
        <begin position="25"/>
        <end position="510"/>
    </location>
</feature>
<keyword evidence="2" id="KW-0121">Carboxypeptidase</keyword>
<gene>
    <name evidence="2" type="ORF">B5D82_11495</name>
</gene>
<name>A0A222G9C2_9GAMM</name>
<keyword evidence="1" id="KW-0732">Signal</keyword>
<reference evidence="2 3" key="1">
    <citation type="submission" date="2017-08" db="EMBL/GenBank/DDBJ databases">
        <title>Complete genome of Colwellia sp. NB097-1, a psychrophile bacterium ioslated from Bering Sea.</title>
        <authorList>
            <person name="Chen X."/>
        </authorList>
    </citation>
    <scope>NUCLEOTIDE SEQUENCE [LARGE SCALE GENOMIC DNA]</scope>
    <source>
        <strain evidence="2 3">NB097-1</strain>
    </source>
</reference>
<dbReference type="Proteomes" id="UP000202259">
    <property type="component" value="Chromosome"/>
</dbReference>
<dbReference type="RefSeq" id="WP_081151669.1">
    <property type="nucleotide sequence ID" value="NZ_CP020465.1"/>
</dbReference>
<dbReference type="Gene3D" id="3.40.50.1820">
    <property type="entry name" value="alpha/beta hydrolase"/>
    <property type="match status" value="1"/>
</dbReference>
<evidence type="ECO:0000313" key="3">
    <source>
        <dbReference type="Proteomes" id="UP000202259"/>
    </source>
</evidence>
<dbReference type="OrthoDB" id="9770107at2"/>
<protein>
    <submittedName>
        <fullName evidence="2">Serine carboxypeptidase</fullName>
    </submittedName>
</protein>